<dbReference type="PROSITE" id="PS51257">
    <property type="entry name" value="PROKAR_LIPOPROTEIN"/>
    <property type="match status" value="1"/>
</dbReference>
<proteinExistence type="predicted"/>
<dbReference type="PANTHER" id="PTHR35535:SF1">
    <property type="entry name" value="HEAT SHOCK PROTEIN HSLJ"/>
    <property type="match status" value="1"/>
</dbReference>
<feature type="domain" description="DUF306" evidence="2">
    <location>
        <begin position="42"/>
        <end position="145"/>
    </location>
</feature>
<dbReference type="Gene3D" id="2.40.128.270">
    <property type="match status" value="1"/>
</dbReference>
<evidence type="ECO:0000256" key="1">
    <source>
        <dbReference type="SAM" id="SignalP"/>
    </source>
</evidence>
<dbReference type="OrthoDB" id="8605512at2"/>
<dbReference type="STRING" id="267212.GCA_001063965_00957"/>
<dbReference type="EMBL" id="AFAY01000053">
    <property type="protein sequence ID" value="EGF07139.1"/>
    <property type="molecule type" value="Genomic_DNA"/>
</dbReference>
<dbReference type="Pfam" id="PF03724">
    <property type="entry name" value="META"/>
    <property type="match status" value="1"/>
</dbReference>
<evidence type="ECO:0000259" key="2">
    <source>
        <dbReference type="Pfam" id="PF03724"/>
    </source>
</evidence>
<evidence type="ECO:0000313" key="3">
    <source>
        <dbReference type="EMBL" id="EGF07139.1"/>
    </source>
</evidence>
<dbReference type="InterPro" id="IPR038670">
    <property type="entry name" value="HslJ-like_sf"/>
</dbReference>
<evidence type="ECO:0000313" key="4">
    <source>
        <dbReference type="Proteomes" id="UP000004105"/>
    </source>
</evidence>
<dbReference type="PANTHER" id="PTHR35535">
    <property type="entry name" value="HEAT SHOCK PROTEIN HSLJ"/>
    <property type="match status" value="1"/>
</dbReference>
<accession>F2BG18</accession>
<feature type="signal peptide" evidence="1">
    <location>
        <begin position="1"/>
        <end position="17"/>
    </location>
</feature>
<dbReference type="AlphaFoldDB" id="F2BG18"/>
<dbReference type="RefSeq" id="WP_007343680.1">
    <property type="nucleotide sequence ID" value="NZ_GL878494.1"/>
</dbReference>
<gene>
    <name evidence="3" type="ORF">HMPREF9123_2675</name>
</gene>
<dbReference type="InterPro" id="IPR053147">
    <property type="entry name" value="Hsp_HslJ-like"/>
</dbReference>
<keyword evidence="1" id="KW-0732">Signal</keyword>
<organism evidence="3 4">
    <name type="scientific">Neisseria bacilliformis ATCC BAA-1200</name>
    <dbReference type="NCBI Taxonomy" id="888742"/>
    <lineage>
        <taxon>Bacteria</taxon>
        <taxon>Pseudomonadati</taxon>
        <taxon>Pseudomonadota</taxon>
        <taxon>Betaproteobacteria</taxon>
        <taxon>Neisseriales</taxon>
        <taxon>Neisseriaceae</taxon>
        <taxon>Neisseria</taxon>
    </lineage>
</organism>
<sequence>MKTILPTAALFALAACAAPEAQQAAEPAPAPQTRAQAPAPTLAGEWRIAELGGQTLPADARARISFDAARSAFNGSAGCNSLFGSYQADGASLKFGDTASTLMACEPALMKREQALSSALRRTAAYGFDNGALVLKNKQGKTLLKAVK</sequence>
<name>F2BG18_9NEIS</name>
<dbReference type="HOGENOM" id="CLU_075808_6_1_4"/>
<dbReference type="Proteomes" id="UP000004105">
    <property type="component" value="Unassembled WGS sequence"/>
</dbReference>
<protein>
    <recommendedName>
        <fullName evidence="2">DUF306 domain-containing protein</fullName>
    </recommendedName>
</protein>
<dbReference type="InterPro" id="IPR005184">
    <property type="entry name" value="DUF306_Meta_HslJ"/>
</dbReference>
<comment type="caution">
    <text evidence="3">The sequence shown here is derived from an EMBL/GenBank/DDBJ whole genome shotgun (WGS) entry which is preliminary data.</text>
</comment>
<reference evidence="3 4" key="1">
    <citation type="submission" date="2011-02" db="EMBL/GenBank/DDBJ databases">
        <authorList>
            <person name="Muzny D."/>
            <person name="Qin X."/>
            <person name="Deng J."/>
            <person name="Jiang H."/>
            <person name="Liu Y."/>
            <person name="Qu J."/>
            <person name="Song X.-Z."/>
            <person name="Zhang L."/>
            <person name="Thornton R."/>
            <person name="Coyle M."/>
            <person name="Francisco L."/>
            <person name="Jackson L."/>
            <person name="Javaid M."/>
            <person name="Korchina V."/>
            <person name="Kovar C."/>
            <person name="Mata R."/>
            <person name="Mathew T."/>
            <person name="Ngo R."/>
            <person name="Nguyen L."/>
            <person name="Nguyen N."/>
            <person name="Okwuonu G."/>
            <person name="Ongeri F."/>
            <person name="Pham C."/>
            <person name="Simmons D."/>
            <person name="Wilczek-Boney K."/>
            <person name="Hale W."/>
            <person name="Jakkamsetti A."/>
            <person name="Pham P."/>
            <person name="Ruth R."/>
            <person name="San Lucas F."/>
            <person name="Warren J."/>
            <person name="Zhang J."/>
            <person name="Zhao Z."/>
            <person name="Zhou C."/>
            <person name="Zhu D."/>
            <person name="Lee S."/>
            <person name="Bess C."/>
            <person name="Blankenburg K."/>
            <person name="Forbes L."/>
            <person name="Fu Q."/>
            <person name="Gubbala S."/>
            <person name="Hirani K."/>
            <person name="Jayaseelan J.C."/>
            <person name="Lara F."/>
            <person name="Munidasa M."/>
            <person name="Palculict T."/>
            <person name="Patil S."/>
            <person name="Pu L.-L."/>
            <person name="Saada N."/>
            <person name="Tang L."/>
            <person name="Weissenberger G."/>
            <person name="Zhu Y."/>
            <person name="Hemphill L."/>
            <person name="Shang Y."/>
            <person name="Youmans B."/>
            <person name="Ayvaz T."/>
            <person name="Ross M."/>
            <person name="Santibanez J."/>
            <person name="Aqrawi P."/>
            <person name="Gross S."/>
            <person name="Joshi V."/>
            <person name="Fowler G."/>
            <person name="Nazareth L."/>
            <person name="Reid J."/>
            <person name="Worley K."/>
            <person name="Petrosino J."/>
            <person name="Highlander S."/>
            <person name="Gibbs R."/>
        </authorList>
    </citation>
    <scope>NUCLEOTIDE SEQUENCE [LARGE SCALE GENOMIC DNA]</scope>
    <source>
        <strain evidence="3 4">ATCC BAA-1200</strain>
    </source>
</reference>
<keyword evidence="4" id="KW-1185">Reference proteome</keyword>
<feature type="chain" id="PRO_5003275598" description="DUF306 domain-containing protein" evidence="1">
    <location>
        <begin position="18"/>
        <end position="148"/>
    </location>
</feature>